<protein>
    <submittedName>
        <fullName evidence="1">Capsid protein</fullName>
    </submittedName>
</protein>
<name>A0A8S5P754_9CAUD</name>
<sequence length="365" mass="39718">MAKLPNSVLAFTADSADRKEGYTNFVEYYNLYKEGKTQNANGVSFSEMNEKMLTFFSDEVARLSGKKQSDVNDLATYCNFSDVKEAAFAVVGMLTDLIIPDALIKDLGMIAEIKNGGWGDSLKVELKPRDLFVVSKGGRNRRTYDVTRQFKGEKTIVPESRGITVGISLYDVLKGTYSLAEFVAKAVLSMETQMKYDIYDAFAAAMNALPNTTGASQLRISGFSQDTAIALAQKVQAWNGGAKPVFLGTKLALSKILPASTNARILLGDEYVKVGYMRDFMGISTIELEQVADFTTEFAVKLDDKKIYVICPGTDKMVKVFVEGSTLSNVDGNYANANLTQTATLYKSYGVGAISSALAGVIELA</sequence>
<accession>A0A8S5P754</accession>
<proteinExistence type="predicted"/>
<dbReference type="EMBL" id="BK015346">
    <property type="protein sequence ID" value="DAE02429.1"/>
    <property type="molecule type" value="Genomic_DNA"/>
</dbReference>
<reference evidence="1" key="1">
    <citation type="journal article" date="2021" name="Proc. Natl. Acad. Sci. U.S.A.">
        <title>A Catalog of Tens of Thousands of Viruses from Human Metagenomes Reveals Hidden Associations with Chronic Diseases.</title>
        <authorList>
            <person name="Tisza M.J."/>
            <person name="Buck C.B."/>
        </authorList>
    </citation>
    <scope>NUCLEOTIDE SEQUENCE</scope>
    <source>
        <strain evidence="1">CtsUY14</strain>
    </source>
</reference>
<evidence type="ECO:0000313" key="1">
    <source>
        <dbReference type="EMBL" id="DAE02429.1"/>
    </source>
</evidence>
<organism evidence="1">
    <name type="scientific">Siphoviridae sp. ctsUY14</name>
    <dbReference type="NCBI Taxonomy" id="2825693"/>
    <lineage>
        <taxon>Viruses</taxon>
        <taxon>Duplodnaviria</taxon>
        <taxon>Heunggongvirae</taxon>
        <taxon>Uroviricota</taxon>
        <taxon>Caudoviricetes</taxon>
    </lineage>
</organism>